<dbReference type="EnsemblMetazoa" id="CLYHEMT015050.1">
    <property type="protein sequence ID" value="CLYHEMP015050.1"/>
    <property type="gene ID" value="CLYHEMG015050"/>
</dbReference>
<evidence type="ECO:0000256" key="9">
    <source>
        <dbReference type="ARBA" id="ARBA00023224"/>
    </source>
</evidence>
<evidence type="ECO:0000313" key="13">
    <source>
        <dbReference type="EnsemblMetazoa" id="CLYHEMP015050.1"/>
    </source>
</evidence>
<dbReference type="PRINTS" id="PR00237">
    <property type="entry name" value="GPCRRHODOPSN"/>
</dbReference>
<sequence>MSTSKQQTARRHKSIELGISVLIIIVNTVEICILKRQRSKKNLEIVLLSLSVADLLYGMLNGAFQIVQIYDMMKSSWTSFHVIFNVRLFFMMASIFHLLLIGADRLFAVARPFQHNVVVTKRKLYWSLFLVWVLSFSGLGLFKIYDEYLSSKGPVTKPHKPPSRTRDSMISYQNISWRAENVSQYNTTQKSKKTDRMVNDTLYSLGSPFDIHKDGKESGRRADPPPSPTKEGGQPPPPPAHILKRITTKENILAYCLIVAAISLVIMYSAIIYFVRNAKQKHIRRKVSLLSVLVPACFIAFTLQYAVMSLSSDDKTFFLPNVLLLTNSAANSLLYFFKDICKRKDKRRKTPQNKCVAKVSKGETTKKPIDKKATSSEHIELQVTSYSAPKDCISKVQA</sequence>
<feature type="region of interest" description="Disordered" evidence="10">
    <location>
        <begin position="207"/>
        <end position="241"/>
    </location>
</feature>
<feature type="compositionally biased region" description="Basic and acidic residues" evidence="10">
    <location>
        <begin position="360"/>
        <end position="373"/>
    </location>
</feature>
<feature type="transmembrane region" description="Helical" evidence="11">
    <location>
        <begin position="46"/>
        <end position="70"/>
    </location>
</feature>
<feature type="compositionally biased region" description="Basic and acidic residues" evidence="10">
    <location>
        <begin position="210"/>
        <end position="223"/>
    </location>
</feature>
<dbReference type="GO" id="GO:0005886">
    <property type="term" value="C:plasma membrane"/>
    <property type="evidence" value="ECO:0007669"/>
    <property type="project" value="UniProtKB-SubCell"/>
</dbReference>
<evidence type="ECO:0000256" key="2">
    <source>
        <dbReference type="ARBA" id="ARBA00022475"/>
    </source>
</evidence>
<feature type="compositionally biased region" description="Pro residues" evidence="10">
    <location>
        <begin position="224"/>
        <end position="240"/>
    </location>
</feature>
<feature type="domain" description="G-protein coupled receptors family 1 profile" evidence="12">
    <location>
        <begin position="26"/>
        <end position="136"/>
    </location>
</feature>
<evidence type="ECO:0000256" key="1">
    <source>
        <dbReference type="ARBA" id="ARBA00004651"/>
    </source>
</evidence>
<feature type="transmembrane region" description="Helical" evidence="11">
    <location>
        <begin position="252"/>
        <end position="275"/>
    </location>
</feature>
<keyword evidence="3 11" id="KW-0812">Transmembrane</keyword>
<evidence type="ECO:0000256" key="11">
    <source>
        <dbReference type="SAM" id="Phobius"/>
    </source>
</evidence>
<name>A0A7M5WYB8_9CNID</name>
<keyword evidence="5" id="KW-0297">G-protein coupled receptor</keyword>
<dbReference type="OrthoDB" id="5980742at2759"/>
<organism evidence="13 14">
    <name type="scientific">Clytia hemisphaerica</name>
    <dbReference type="NCBI Taxonomy" id="252671"/>
    <lineage>
        <taxon>Eukaryota</taxon>
        <taxon>Metazoa</taxon>
        <taxon>Cnidaria</taxon>
        <taxon>Hydrozoa</taxon>
        <taxon>Hydroidolina</taxon>
        <taxon>Leptothecata</taxon>
        <taxon>Obeliida</taxon>
        <taxon>Clytiidae</taxon>
        <taxon>Clytia</taxon>
    </lineage>
</organism>
<accession>A0A7M5WYB8</accession>
<dbReference type="GO" id="GO:0004930">
    <property type="term" value="F:G protein-coupled receptor activity"/>
    <property type="evidence" value="ECO:0007669"/>
    <property type="project" value="UniProtKB-KW"/>
</dbReference>
<proteinExistence type="predicted"/>
<dbReference type="PANTHER" id="PTHR24246:SF27">
    <property type="entry name" value="ADENOSINE RECEPTOR, ISOFORM A"/>
    <property type="match status" value="1"/>
</dbReference>
<evidence type="ECO:0000256" key="4">
    <source>
        <dbReference type="ARBA" id="ARBA00022989"/>
    </source>
</evidence>
<feature type="transmembrane region" description="Helical" evidence="11">
    <location>
        <begin position="82"/>
        <end position="103"/>
    </location>
</feature>
<dbReference type="InterPro" id="IPR017452">
    <property type="entry name" value="GPCR_Rhodpsn_7TM"/>
</dbReference>
<keyword evidence="7" id="KW-0675">Receptor</keyword>
<evidence type="ECO:0000256" key="5">
    <source>
        <dbReference type="ARBA" id="ARBA00023040"/>
    </source>
</evidence>
<evidence type="ECO:0000256" key="3">
    <source>
        <dbReference type="ARBA" id="ARBA00022692"/>
    </source>
</evidence>
<dbReference type="PANTHER" id="PTHR24246">
    <property type="entry name" value="OLFACTORY RECEPTOR AND ADENOSINE RECEPTOR"/>
    <property type="match status" value="1"/>
</dbReference>
<evidence type="ECO:0000256" key="8">
    <source>
        <dbReference type="ARBA" id="ARBA00023180"/>
    </source>
</evidence>
<dbReference type="Proteomes" id="UP000594262">
    <property type="component" value="Unplaced"/>
</dbReference>
<evidence type="ECO:0000256" key="7">
    <source>
        <dbReference type="ARBA" id="ARBA00023170"/>
    </source>
</evidence>
<keyword evidence="2" id="KW-1003">Cell membrane</keyword>
<dbReference type="PROSITE" id="PS50262">
    <property type="entry name" value="G_PROTEIN_RECEP_F1_2"/>
    <property type="match status" value="1"/>
</dbReference>
<dbReference type="Pfam" id="PF00001">
    <property type="entry name" value="7tm_1"/>
    <property type="match status" value="1"/>
</dbReference>
<dbReference type="CDD" id="cd00637">
    <property type="entry name" value="7tm_classA_rhodopsin-like"/>
    <property type="match status" value="1"/>
</dbReference>
<feature type="transmembrane region" description="Helical" evidence="11">
    <location>
        <begin position="15"/>
        <end position="34"/>
    </location>
</feature>
<evidence type="ECO:0000256" key="10">
    <source>
        <dbReference type="SAM" id="MobiDB-lite"/>
    </source>
</evidence>
<evidence type="ECO:0000256" key="6">
    <source>
        <dbReference type="ARBA" id="ARBA00023136"/>
    </source>
</evidence>
<dbReference type="SUPFAM" id="SSF81321">
    <property type="entry name" value="Family A G protein-coupled receptor-like"/>
    <property type="match status" value="1"/>
</dbReference>
<evidence type="ECO:0000313" key="14">
    <source>
        <dbReference type="Proteomes" id="UP000594262"/>
    </source>
</evidence>
<dbReference type="Gene3D" id="1.20.1070.10">
    <property type="entry name" value="Rhodopsin 7-helix transmembrane proteins"/>
    <property type="match status" value="2"/>
</dbReference>
<reference evidence="13" key="1">
    <citation type="submission" date="2021-01" db="UniProtKB">
        <authorList>
            <consortium name="EnsemblMetazoa"/>
        </authorList>
    </citation>
    <scope>IDENTIFICATION</scope>
</reference>
<keyword evidence="9" id="KW-0807">Transducer</keyword>
<protein>
    <recommendedName>
        <fullName evidence="12">G-protein coupled receptors family 1 profile domain-containing protein</fullName>
    </recommendedName>
</protein>
<keyword evidence="4 11" id="KW-1133">Transmembrane helix</keyword>
<feature type="transmembrane region" description="Helical" evidence="11">
    <location>
        <begin position="124"/>
        <end position="145"/>
    </location>
</feature>
<dbReference type="InterPro" id="IPR000276">
    <property type="entry name" value="GPCR_Rhodpsn"/>
</dbReference>
<dbReference type="AlphaFoldDB" id="A0A7M5WYB8"/>
<feature type="transmembrane region" description="Helical" evidence="11">
    <location>
        <begin position="318"/>
        <end position="337"/>
    </location>
</feature>
<feature type="region of interest" description="Disordered" evidence="10">
    <location>
        <begin position="352"/>
        <end position="373"/>
    </location>
</feature>
<keyword evidence="14" id="KW-1185">Reference proteome</keyword>
<feature type="transmembrane region" description="Helical" evidence="11">
    <location>
        <begin position="287"/>
        <end position="306"/>
    </location>
</feature>
<keyword evidence="6 11" id="KW-0472">Membrane</keyword>
<evidence type="ECO:0000259" key="12">
    <source>
        <dbReference type="PROSITE" id="PS50262"/>
    </source>
</evidence>
<comment type="subcellular location">
    <subcellularLocation>
        <location evidence="1">Cell membrane</location>
        <topology evidence="1">Multi-pass membrane protein</topology>
    </subcellularLocation>
</comment>
<keyword evidence="8" id="KW-0325">Glycoprotein</keyword>